<evidence type="ECO:0000313" key="1">
    <source>
        <dbReference type="EMBL" id="AGB50685.1"/>
    </source>
</evidence>
<proteinExistence type="predicted"/>
<keyword evidence="1" id="KW-0614">Plasmid</keyword>
<dbReference type="EMBL" id="CP003363">
    <property type="protein sequence ID" value="AGB50685.1"/>
    <property type="molecule type" value="Genomic_DNA"/>
</dbReference>
<dbReference type="HOGENOM" id="CLU_3075337_0_0_2"/>
<dbReference type="KEGG" id="mhz:Metho_2546"/>
<dbReference type="Proteomes" id="UP000010866">
    <property type="component" value="Plasmid pMETHO01"/>
</dbReference>
<geneLocation type="plasmid" evidence="1 2">
    <name>pMETHO01</name>
</geneLocation>
<organism evidence="1 2">
    <name type="scientific">Methanomethylovorans hollandica (strain DSM 15978 / NBRC 107637 / DMS1)</name>
    <dbReference type="NCBI Taxonomy" id="867904"/>
    <lineage>
        <taxon>Archaea</taxon>
        <taxon>Methanobacteriati</taxon>
        <taxon>Methanobacteriota</taxon>
        <taxon>Stenosarchaea group</taxon>
        <taxon>Methanomicrobia</taxon>
        <taxon>Methanosarcinales</taxon>
        <taxon>Methanosarcinaceae</taxon>
        <taxon>Methanomethylovorans</taxon>
    </lineage>
</organism>
<reference evidence="2" key="1">
    <citation type="submission" date="2012-02" db="EMBL/GenBank/DDBJ databases">
        <title>Complete sequence of plasmid of Methanomethylovorans hollandica DSM 15978.</title>
        <authorList>
            <person name="Lucas S."/>
            <person name="Copeland A."/>
            <person name="Lapidus A."/>
            <person name="Glavina del Rio T."/>
            <person name="Dalin E."/>
            <person name="Tice H."/>
            <person name="Bruce D."/>
            <person name="Goodwin L."/>
            <person name="Pitluck S."/>
            <person name="Peters L."/>
            <person name="Mikhailova N."/>
            <person name="Held B."/>
            <person name="Kyrpides N."/>
            <person name="Mavromatis K."/>
            <person name="Ivanova N."/>
            <person name="Brettin T."/>
            <person name="Detter J.C."/>
            <person name="Han C."/>
            <person name="Larimer F."/>
            <person name="Land M."/>
            <person name="Hauser L."/>
            <person name="Markowitz V."/>
            <person name="Cheng J.-F."/>
            <person name="Hugenholtz P."/>
            <person name="Woyke T."/>
            <person name="Wu D."/>
            <person name="Spring S."/>
            <person name="Schroeder M."/>
            <person name="Brambilla E."/>
            <person name="Klenk H.-P."/>
            <person name="Eisen J.A."/>
        </authorList>
    </citation>
    <scope>NUCLEOTIDE SEQUENCE [LARGE SCALE GENOMIC DNA]</scope>
    <source>
        <strain evidence="2">DSM 15978 / NBRC 107637 / DMS1</strain>
        <plasmid evidence="2">Plasmid pMETHO01</plasmid>
    </source>
</reference>
<protein>
    <submittedName>
        <fullName evidence="1">Uncharacterized protein</fullName>
    </submittedName>
</protein>
<name>L0L162_METHD</name>
<accession>L0L162</accession>
<evidence type="ECO:0000313" key="2">
    <source>
        <dbReference type="Proteomes" id="UP000010866"/>
    </source>
</evidence>
<gene>
    <name evidence="1" type="ordered locus">Metho_2546</name>
</gene>
<dbReference type="AlphaFoldDB" id="L0L162"/>
<keyword evidence="2" id="KW-1185">Reference proteome</keyword>
<sequence length="52" mass="6094">MGDLMKSRIESCLVKKSIPHIRKMISKPISANYLFYFINRSFAQKCNAVMRK</sequence>